<evidence type="ECO:0000256" key="4">
    <source>
        <dbReference type="ARBA" id="ARBA00011080"/>
    </source>
</evidence>
<keyword evidence="8" id="KW-0460">Magnesium</keyword>
<evidence type="ECO:0000256" key="6">
    <source>
        <dbReference type="ARBA" id="ARBA00022741"/>
    </source>
</evidence>
<keyword evidence="10 12" id="KW-0238">DNA-binding</keyword>
<feature type="domain" description="Toprim" evidence="15">
    <location>
        <begin position="258"/>
        <end position="372"/>
    </location>
</feature>
<comment type="subunit">
    <text evidence="13">Homodimer.</text>
</comment>
<evidence type="ECO:0000256" key="10">
    <source>
        <dbReference type="ARBA" id="ARBA00023125"/>
    </source>
</evidence>
<evidence type="ECO:0000313" key="17">
    <source>
        <dbReference type="EMBL" id="CAK9225755.1"/>
    </source>
</evidence>
<feature type="compositionally biased region" description="Polar residues" evidence="14">
    <location>
        <begin position="1097"/>
        <end position="1107"/>
    </location>
</feature>
<comment type="cofactor">
    <cofactor evidence="3">
        <name>Mg(2+)</name>
        <dbReference type="ChEBI" id="CHEBI:18420"/>
    </cofactor>
</comment>
<evidence type="ECO:0000256" key="12">
    <source>
        <dbReference type="PROSITE-ProRule" id="PRU01384"/>
    </source>
</evidence>
<dbReference type="Gene3D" id="3.30.565.10">
    <property type="entry name" value="Histidine kinase-like ATPase, C-terminal domain"/>
    <property type="match status" value="1"/>
</dbReference>
<dbReference type="SMART" id="SM00434">
    <property type="entry name" value="TOP4c"/>
    <property type="match status" value="1"/>
</dbReference>
<dbReference type="Gene3D" id="3.30.1490.30">
    <property type="match status" value="1"/>
</dbReference>
<dbReference type="SMART" id="SM00433">
    <property type="entry name" value="TOP2c"/>
    <property type="match status" value="1"/>
</dbReference>
<protein>
    <recommendedName>
        <fullName evidence="13">DNA topoisomerase 2</fullName>
        <ecNumber evidence="13">5.6.2.2</ecNumber>
    </recommendedName>
</protein>
<dbReference type="InterPro" id="IPR007718">
    <property type="entry name" value="Srp40_C"/>
</dbReference>
<evidence type="ECO:0000313" key="18">
    <source>
        <dbReference type="Proteomes" id="UP001497512"/>
    </source>
</evidence>
<dbReference type="PROSITE" id="PS52040">
    <property type="entry name" value="TOPO_IIA"/>
    <property type="match status" value="1"/>
</dbReference>
<dbReference type="InterPro" id="IPR006171">
    <property type="entry name" value="TOPRIM_dom"/>
</dbReference>
<organism evidence="17 18">
    <name type="scientific">Sphagnum troendelagicum</name>
    <dbReference type="NCBI Taxonomy" id="128251"/>
    <lineage>
        <taxon>Eukaryota</taxon>
        <taxon>Viridiplantae</taxon>
        <taxon>Streptophyta</taxon>
        <taxon>Embryophyta</taxon>
        <taxon>Bryophyta</taxon>
        <taxon>Sphagnophytina</taxon>
        <taxon>Sphagnopsida</taxon>
        <taxon>Sphagnales</taxon>
        <taxon>Sphagnaceae</taxon>
        <taxon>Sphagnum</taxon>
    </lineage>
</organism>
<dbReference type="PANTHER" id="PTHR10169:SF38">
    <property type="entry name" value="DNA TOPOISOMERASE 2"/>
    <property type="match status" value="1"/>
</dbReference>
<comment type="function">
    <text evidence="13">Control of topological states of DNA by transient breakage and subsequent rejoining of DNA strands. Topoisomerase II makes double-strand breaks.</text>
</comment>
<dbReference type="Pfam" id="PF05022">
    <property type="entry name" value="SRP40_C"/>
    <property type="match status" value="1"/>
</dbReference>
<evidence type="ECO:0000256" key="9">
    <source>
        <dbReference type="ARBA" id="ARBA00023029"/>
    </source>
</evidence>
<dbReference type="InterPro" id="IPR034157">
    <property type="entry name" value="TOPRIM_TopoII"/>
</dbReference>
<dbReference type="Gene3D" id="3.40.50.670">
    <property type="match status" value="1"/>
</dbReference>
<evidence type="ECO:0000259" key="16">
    <source>
        <dbReference type="PROSITE" id="PS52040"/>
    </source>
</evidence>
<dbReference type="PRINTS" id="PR00418">
    <property type="entry name" value="TPI2FAMILY"/>
</dbReference>
<evidence type="ECO:0000256" key="14">
    <source>
        <dbReference type="SAM" id="MobiDB-lite"/>
    </source>
</evidence>
<dbReference type="PROSITE" id="PS50880">
    <property type="entry name" value="TOPRIM"/>
    <property type="match status" value="1"/>
</dbReference>
<proteinExistence type="inferred from homology"/>
<keyword evidence="9 12" id="KW-0799">Topoisomerase</keyword>
<keyword evidence="5" id="KW-0479">Metal-binding</keyword>
<dbReference type="Gene3D" id="3.90.199.10">
    <property type="entry name" value="Topoisomerase II, domain 5"/>
    <property type="match status" value="1"/>
</dbReference>
<dbReference type="CDD" id="cd00187">
    <property type="entry name" value="TOP4c"/>
    <property type="match status" value="1"/>
</dbReference>
<accession>A0ABP0UN54</accession>
<feature type="compositionally biased region" description="Polar residues" evidence="14">
    <location>
        <begin position="1212"/>
        <end position="1235"/>
    </location>
</feature>
<feature type="compositionally biased region" description="Low complexity" evidence="14">
    <location>
        <begin position="1023"/>
        <end position="1038"/>
    </location>
</feature>
<dbReference type="PANTHER" id="PTHR10169">
    <property type="entry name" value="DNA TOPOISOMERASE/GYRASE"/>
    <property type="match status" value="1"/>
</dbReference>
<feature type="region of interest" description="Disordered" evidence="14">
    <location>
        <begin position="883"/>
        <end position="910"/>
    </location>
</feature>
<sequence>MTNKSEPVITKCKASENWTKVTFKPDLAKFNMTYLEDDVVALMSKRVMDIAGCLGKTVKVELNGTRLPIKSFQDYVGLYLSVANNTREEPLPRIYEKVSDRWEVCVSLSDGQFNQVSFCNSIATIRGGTHVQYVTDQIVNHILGVVNKKNKTAGVKPFQIKNHMWVFVNALIDNPTFDSQTKETLTSRAGSFGSKCDLSEEFLKKVTKCGVVESVLTWADFKQSKELKKNDGTKRQRITGIPKLDDANDAGGRGSEQCTLILTEGDSAKALAMSGISVVGRNKYGVFPLRGKLLNVREASHKQIMENAEINNIKRILGLQHGKDYDSTKSLRYGHLMIMTDQDHDGSHIKGLLINFIHSFWPSLLKIPSFLVEFITPIVKATNKNRVLSFYTLPEYESWKESLNGETKGWTIKYYKGLGTSTAKEGKEYFRDLSKHKKDFHWESQDDGDAIEMAFSKKKVEARKTWLRHYEPGTFLDQTMEVIKYSDFVNRELILFSMADLSRSIPSMVDGLKPGQRKILFCAFKRNFVTQAKVAQFSGYVSEHSAYHHGEQSLASTIIGMAQNFVGSNNINLLFPHGQFGNRDQGGKNHASARYIFTCLAPITRALFVQADDVLLDYLKEDGQSIEPTWYAPIIPMVLVNGSEGIGTGWSSFVPNYNPRDIVANLHHLLKDEPMEPMHPWYKGFKGTIELSATKDTGLTYTITGIVEQVDDTTLKISELPVRKWTQDYKEFLETMMTVSEKNKEPFIKDFREHNTDTKVHFELLLSEENMAIALAEGLIKKFKLTTTISTSNMHLFDAGGLIKKYDTPEQILEEFYILRLELYVKRKAVQLENLQYELLKVDNKVRFILGVVSGEIIVNNRKRADLLADLKAKGFTPFPKKSKSLDPPVVGADPVPAEGEDTSEQEEKVKGGVKAGDYEYLLSMPIGTLTFEKVEQLRQQRDKMEDDVETLKKATPKSLWERDLDTFINQLDVYEDEDEDEVDEVVDTAVKVATGATAATVNEVESSSDDSSSDSDDEEGTVKPVAVVPKVKAAIASKVEEESEEESSESEDEAASSSDDSSDSSDEEATKPSLKSREGKAAVSHNLGVSAHKGSVQVTSTNQGTTKEVKKDVKKQLAIDPTVKKGKKSHKMVSPQKDVEMADTSKTVANSPMEVDPHSKNGPTSIPSSKKRKPVEKGADVSPANKKAKVEDEVNGELNSAGDNKGEEFTKNSLPEKTNKSAQNKPLGSASKDTVQLLDPRLSDNSYWAKSGAEDGWGAKAQEVLGQVRGKNFRHEKTKKKRGSYKGGVIDHQSHSIKFANSDDE</sequence>
<feature type="region of interest" description="Disordered" evidence="14">
    <location>
        <begin position="998"/>
        <end position="1236"/>
    </location>
</feature>
<dbReference type="EMBL" id="OZ019897">
    <property type="protein sequence ID" value="CAK9225755.1"/>
    <property type="molecule type" value="Genomic_DNA"/>
</dbReference>
<dbReference type="InterPro" id="IPR013506">
    <property type="entry name" value="Topo_IIA_bsu_dom2"/>
</dbReference>
<dbReference type="InterPro" id="IPR018522">
    <property type="entry name" value="TopoIIA_CS"/>
</dbReference>
<dbReference type="InterPro" id="IPR001154">
    <property type="entry name" value="TopoII_euk"/>
</dbReference>
<dbReference type="CDD" id="cd03365">
    <property type="entry name" value="TOPRIM_TopoIIA"/>
    <property type="match status" value="1"/>
</dbReference>
<dbReference type="Gene3D" id="3.30.1360.40">
    <property type="match status" value="1"/>
</dbReference>
<dbReference type="InterPro" id="IPR013757">
    <property type="entry name" value="Topo_IIA_A_a_sf"/>
</dbReference>
<dbReference type="SUPFAM" id="SSF56719">
    <property type="entry name" value="Type II DNA topoisomerase"/>
    <property type="match status" value="1"/>
</dbReference>
<evidence type="ECO:0000256" key="5">
    <source>
        <dbReference type="ARBA" id="ARBA00022723"/>
    </source>
</evidence>
<evidence type="ECO:0000256" key="2">
    <source>
        <dbReference type="ARBA" id="ARBA00001913"/>
    </source>
</evidence>
<dbReference type="Pfam" id="PF00204">
    <property type="entry name" value="DNA_gyraseB"/>
    <property type="match status" value="1"/>
</dbReference>
<dbReference type="InterPro" id="IPR001241">
    <property type="entry name" value="Topo_IIA"/>
</dbReference>
<comment type="catalytic activity">
    <reaction evidence="1 12 13">
        <text>ATP-dependent breakage, passage and rejoining of double-stranded DNA.</text>
        <dbReference type="EC" id="5.6.2.2"/>
    </reaction>
</comment>
<dbReference type="InterPro" id="IPR002205">
    <property type="entry name" value="Topo_IIA_dom_A"/>
</dbReference>
<reference evidence="17" key="1">
    <citation type="submission" date="2024-02" db="EMBL/GenBank/DDBJ databases">
        <authorList>
            <consortium name="ELIXIR-Norway"/>
            <consortium name="Elixir Norway"/>
        </authorList>
    </citation>
    <scope>NUCLEOTIDE SEQUENCE</scope>
</reference>
<dbReference type="InterPro" id="IPR013759">
    <property type="entry name" value="Topo_IIA_B_C"/>
</dbReference>
<feature type="region of interest" description="Disordered" evidence="14">
    <location>
        <begin position="1269"/>
        <end position="1306"/>
    </location>
</feature>
<dbReference type="SUPFAM" id="SSF55874">
    <property type="entry name" value="ATPase domain of HSP90 chaperone/DNA topoisomerase II/histidine kinase"/>
    <property type="match status" value="1"/>
</dbReference>
<evidence type="ECO:0000256" key="1">
    <source>
        <dbReference type="ARBA" id="ARBA00000185"/>
    </source>
</evidence>
<evidence type="ECO:0000256" key="8">
    <source>
        <dbReference type="ARBA" id="ARBA00022842"/>
    </source>
</evidence>
<dbReference type="InterPro" id="IPR031660">
    <property type="entry name" value="TOPRIM_C"/>
</dbReference>
<dbReference type="Gene3D" id="3.30.230.10">
    <property type="match status" value="1"/>
</dbReference>
<dbReference type="Gene3D" id="1.10.268.10">
    <property type="entry name" value="Topoisomerase, domain 3"/>
    <property type="match status" value="1"/>
</dbReference>
<feature type="domain" description="Topo IIA-type catalytic" evidence="16">
    <location>
        <begin position="505"/>
        <end position="965"/>
    </location>
</feature>
<keyword evidence="11 12" id="KW-0413">Isomerase</keyword>
<feature type="compositionally biased region" description="Basic residues" evidence="14">
    <location>
        <begin position="1272"/>
        <end position="1285"/>
    </location>
</feature>
<feature type="compositionally biased region" description="Acidic residues" evidence="14">
    <location>
        <begin position="1007"/>
        <end position="1020"/>
    </location>
</feature>
<dbReference type="EC" id="5.6.2.2" evidence="13"/>
<feature type="compositionally biased region" description="Acidic residues" evidence="14">
    <location>
        <begin position="1042"/>
        <end position="1068"/>
    </location>
</feature>
<feature type="active site" description="O-(5'-phospho-DNA)-tyrosine intermediate" evidence="12">
    <location>
        <position position="595"/>
    </location>
</feature>
<gene>
    <name evidence="17" type="ORF">CSSPTR1EN2_LOCUS17869</name>
</gene>
<dbReference type="InterPro" id="IPR020568">
    <property type="entry name" value="Ribosomal_Su5_D2-typ_SF"/>
</dbReference>
<dbReference type="Proteomes" id="UP001497512">
    <property type="component" value="Chromosome 5"/>
</dbReference>
<dbReference type="InterPro" id="IPR013758">
    <property type="entry name" value="Topo_IIA_A/C_ab"/>
</dbReference>
<dbReference type="SUPFAM" id="SSF54211">
    <property type="entry name" value="Ribosomal protein S5 domain 2-like"/>
    <property type="match status" value="1"/>
</dbReference>
<dbReference type="InterPro" id="IPR036890">
    <property type="entry name" value="HATPase_C_sf"/>
</dbReference>
<dbReference type="InterPro" id="IPR014721">
    <property type="entry name" value="Ribsml_uS5_D2-typ_fold_subgr"/>
</dbReference>
<feature type="compositionally biased region" description="Low complexity" evidence="14">
    <location>
        <begin position="887"/>
        <end position="898"/>
    </location>
</feature>
<feature type="compositionally biased region" description="Basic and acidic residues" evidence="14">
    <location>
        <begin position="1108"/>
        <end position="1118"/>
    </location>
</feature>
<dbReference type="PRINTS" id="PR01158">
    <property type="entry name" value="TOPISMRASEII"/>
</dbReference>
<evidence type="ECO:0000256" key="7">
    <source>
        <dbReference type="ARBA" id="ARBA00022840"/>
    </source>
</evidence>
<evidence type="ECO:0000256" key="13">
    <source>
        <dbReference type="RuleBase" id="RU362094"/>
    </source>
</evidence>
<dbReference type="PROSITE" id="PS00177">
    <property type="entry name" value="TOPOISOMERASE_II"/>
    <property type="match status" value="1"/>
</dbReference>
<dbReference type="Pfam" id="PF01751">
    <property type="entry name" value="Toprim"/>
    <property type="match status" value="1"/>
</dbReference>
<name>A0ABP0UN54_9BRYO</name>
<dbReference type="CDD" id="cd03481">
    <property type="entry name" value="TopoIIA_Trans_ScTopoIIA"/>
    <property type="match status" value="1"/>
</dbReference>
<keyword evidence="6 13" id="KW-0547">Nucleotide-binding</keyword>
<dbReference type="InterPro" id="IPR050634">
    <property type="entry name" value="DNA_Topoisomerase_II"/>
</dbReference>
<comment type="similarity">
    <text evidence="4 13">Belongs to the type II topoisomerase family.</text>
</comment>
<dbReference type="Pfam" id="PF16898">
    <property type="entry name" value="TOPRIM_C"/>
    <property type="match status" value="1"/>
</dbReference>
<comment type="cofactor">
    <cofactor evidence="2">
        <name>Ca(2+)</name>
        <dbReference type="ChEBI" id="CHEBI:29108"/>
    </cofactor>
</comment>
<keyword evidence="7 13" id="KW-0067">ATP-binding</keyword>
<evidence type="ECO:0000256" key="3">
    <source>
        <dbReference type="ARBA" id="ARBA00001946"/>
    </source>
</evidence>
<keyword evidence="18" id="KW-1185">Reference proteome</keyword>
<evidence type="ECO:0000259" key="15">
    <source>
        <dbReference type="PROSITE" id="PS50880"/>
    </source>
</evidence>
<dbReference type="Pfam" id="PF00521">
    <property type="entry name" value="DNA_topoisoIV"/>
    <property type="match status" value="1"/>
</dbReference>
<evidence type="ECO:0000256" key="11">
    <source>
        <dbReference type="ARBA" id="ARBA00023235"/>
    </source>
</evidence>
<dbReference type="InterPro" id="IPR013760">
    <property type="entry name" value="Topo_IIA-like_dom_sf"/>
</dbReference>